<name>A0A8H6Z7K6_9AGAR</name>
<dbReference type="AlphaFoldDB" id="A0A8H6Z7K6"/>
<accession>A0A8H6Z7K6</accession>
<dbReference type="InterPro" id="IPR001810">
    <property type="entry name" value="F-box_dom"/>
</dbReference>
<dbReference type="PROSITE" id="PS50181">
    <property type="entry name" value="FBOX"/>
    <property type="match status" value="1"/>
</dbReference>
<reference evidence="2" key="1">
    <citation type="submission" date="2020-05" db="EMBL/GenBank/DDBJ databases">
        <title>Mycena genomes resolve the evolution of fungal bioluminescence.</title>
        <authorList>
            <person name="Tsai I.J."/>
        </authorList>
    </citation>
    <scope>NUCLEOTIDE SEQUENCE</scope>
    <source>
        <strain evidence="2">160909Yilan</strain>
    </source>
</reference>
<evidence type="ECO:0000313" key="3">
    <source>
        <dbReference type="Proteomes" id="UP000623467"/>
    </source>
</evidence>
<dbReference type="Proteomes" id="UP000623467">
    <property type="component" value="Unassembled WGS sequence"/>
</dbReference>
<protein>
    <submittedName>
        <fullName evidence="2">F-box domain-containing protein</fullName>
    </submittedName>
</protein>
<feature type="domain" description="F-box" evidence="1">
    <location>
        <begin position="1"/>
        <end position="46"/>
    </location>
</feature>
<sequence length="374" mass="42222">MLEALPVELILILLRGSSIADILNLSRTSSYFRYISFLNRRLWIDASDSYRIRIPLGETLETTDLTQLPRYAARSTAILNKCCRHLHYNLAISPIRTYEATALYDLPAWNFWSPSKFSQRSFVGHAPPAFMNVLPGGRSFLLGSIGHLGIYDLRGEYGYELKVPACARFNPRPEDLAATVDWDSVDNGVHIGLVVLSKAFNEHHDVTSYLSVFRIKYAHSEKVPSTRRTHIFTLPIDATAVSIKGHLILVRNSTDFLLIDLAINQRGWWHVSDSEITHTTIQSAQRTVSLAVNSYSDNTHTSQTMANPSMELFTHASSPSWTVRHFTPHTTHALSMPKSQPAYLIRSEGTAFCRNLKDYARISSFVVSHDACRR</sequence>
<dbReference type="EMBL" id="JACAZH010000004">
    <property type="protein sequence ID" value="KAF7371271.1"/>
    <property type="molecule type" value="Genomic_DNA"/>
</dbReference>
<gene>
    <name evidence="2" type="ORF">MSAN_00762900</name>
</gene>
<organism evidence="2 3">
    <name type="scientific">Mycena sanguinolenta</name>
    <dbReference type="NCBI Taxonomy" id="230812"/>
    <lineage>
        <taxon>Eukaryota</taxon>
        <taxon>Fungi</taxon>
        <taxon>Dikarya</taxon>
        <taxon>Basidiomycota</taxon>
        <taxon>Agaricomycotina</taxon>
        <taxon>Agaricomycetes</taxon>
        <taxon>Agaricomycetidae</taxon>
        <taxon>Agaricales</taxon>
        <taxon>Marasmiineae</taxon>
        <taxon>Mycenaceae</taxon>
        <taxon>Mycena</taxon>
    </lineage>
</organism>
<evidence type="ECO:0000259" key="1">
    <source>
        <dbReference type="PROSITE" id="PS50181"/>
    </source>
</evidence>
<proteinExistence type="predicted"/>
<evidence type="ECO:0000313" key="2">
    <source>
        <dbReference type="EMBL" id="KAF7371271.1"/>
    </source>
</evidence>
<dbReference type="OrthoDB" id="3018431at2759"/>
<comment type="caution">
    <text evidence="2">The sequence shown here is derived from an EMBL/GenBank/DDBJ whole genome shotgun (WGS) entry which is preliminary data.</text>
</comment>
<keyword evidence="3" id="KW-1185">Reference proteome</keyword>